<keyword evidence="1" id="KW-0732">Signal</keyword>
<protein>
    <recommendedName>
        <fullName evidence="4">Secreted protein</fullName>
    </recommendedName>
</protein>
<evidence type="ECO:0000256" key="1">
    <source>
        <dbReference type="SAM" id="SignalP"/>
    </source>
</evidence>
<sequence>MAARCNNVWSRWALLVFVCYFEKRFMAMDVDHRGPPKEAEGMSRFSRKRWNLNTQRCCGWYCDMSNATRAVYMTGWKSVGRFEFWVCAVLEEDLNGLNAVPQMTVVHDVPRL</sequence>
<accession>A0A1C7MFW0</accession>
<proteinExistence type="predicted"/>
<keyword evidence="3" id="KW-1185">Reference proteome</keyword>
<dbReference type="AlphaFoldDB" id="A0A1C7MFW0"/>
<name>A0A1C7MFW0_GRIFR</name>
<evidence type="ECO:0000313" key="3">
    <source>
        <dbReference type="Proteomes" id="UP000092993"/>
    </source>
</evidence>
<evidence type="ECO:0008006" key="4">
    <source>
        <dbReference type="Google" id="ProtNLM"/>
    </source>
</evidence>
<reference evidence="2 3" key="1">
    <citation type="submission" date="2016-03" db="EMBL/GenBank/DDBJ databases">
        <title>Whole genome sequencing of Grifola frondosa 9006-11.</title>
        <authorList>
            <person name="Min B."/>
            <person name="Park H."/>
            <person name="Kim J.-G."/>
            <person name="Cho H."/>
            <person name="Oh Y.-L."/>
            <person name="Kong W.-S."/>
            <person name="Choi I.-G."/>
        </authorList>
    </citation>
    <scope>NUCLEOTIDE SEQUENCE [LARGE SCALE GENOMIC DNA]</scope>
    <source>
        <strain evidence="2 3">9006-11</strain>
    </source>
</reference>
<gene>
    <name evidence="2" type="ORF">A0H81_04258</name>
</gene>
<comment type="caution">
    <text evidence="2">The sequence shown here is derived from an EMBL/GenBank/DDBJ whole genome shotgun (WGS) entry which is preliminary data.</text>
</comment>
<feature type="signal peptide" evidence="1">
    <location>
        <begin position="1"/>
        <end position="27"/>
    </location>
</feature>
<dbReference type="Proteomes" id="UP000092993">
    <property type="component" value="Unassembled WGS sequence"/>
</dbReference>
<organism evidence="2 3">
    <name type="scientific">Grifola frondosa</name>
    <name type="common">Maitake</name>
    <name type="synonym">Polyporus frondosus</name>
    <dbReference type="NCBI Taxonomy" id="5627"/>
    <lineage>
        <taxon>Eukaryota</taxon>
        <taxon>Fungi</taxon>
        <taxon>Dikarya</taxon>
        <taxon>Basidiomycota</taxon>
        <taxon>Agaricomycotina</taxon>
        <taxon>Agaricomycetes</taxon>
        <taxon>Polyporales</taxon>
        <taxon>Grifolaceae</taxon>
        <taxon>Grifola</taxon>
    </lineage>
</organism>
<evidence type="ECO:0000313" key="2">
    <source>
        <dbReference type="EMBL" id="OBZ75497.1"/>
    </source>
</evidence>
<feature type="chain" id="PRO_5008889113" description="Secreted protein" evidence="1">
    <location>
        <begin position="28"/>
        <end position="112"/>
    </location>
</feature>
<dbReference type="EMBL" id="LUGG01000004">
    <property type="protein sequence ID" value="OBZ75497.1"/>
    <property type="molecule type" value="Genomic_DNA"/>
</dbReference>